<protein>
    <submittedName>
        <fullName evidence="1">Uncharacterized protein</fullName>
    </submittedName>
</protein>
<dbReference type="AlphaFoldDB" id="A0A820BLV5"/>
<comment type="caution">
    <text evidence="1">The sequence shown here is derived from an EMBL/GenBank/DDBJ whole genome shotgun (WGS) entry which is preliminary data.</text>
</comment>
<accession>A0A820BLV5</accession>
<name>A0A820BLV5_9BILA</name>
<reference evidence="1" key="1">
    <citation type="submission" date="2021-02" db="EMBL/GenBank/DDBJ databases">
        <authorList>
            <person name="Nowell W R."/>
        </authorList>
    </citation>
    <scope>NUCLEOTIDE SEQUENCE</scope>
</reference>
<proteinExistence type="predicted"/>
<sequence length="89" mass="10543">MDEDFHKTLDTTDFREWVDLTKKKTRKGLNITRIKTTLRQHEISFSAVNESKSGSTLYISIKQAENINEYERIVRDLFTNEHLLRRVAT</sequence>
<dbReference type="EMBL" id="CAJOBB010008433">
    <property type="protein sequence ID" value="CAF4208202.1"/>
    <property type="molecule type" value="Genomic_DNA"/>
</dbReference>
<gene>
    <name evidence="1" type="ORF">KXQ929_LOCUS40493</name>
</gene>
<organism evidence="1 2">
    <name type="scientific">Adineta steineri</name>
    <dbReference type="NCBI Taxonomy" id="433720"/>
    <lineage>
        <taxon>Eukaryota</taxon>
        <taxon>Metazoa</taxon>
        <taxon>Spiralia</taxon>
        <taxon>Gnathifera</taxon>
        <taxon>Rotifera</taxon>
        <taxon>Eurotatoria</taxon>
        <taxon>Bdelloidea</taxon>
        <taxon>Adinetida</taxon>
        <taxon>Adinetidae</taxon>
        <taxon>Adineta</taxon>
    </lineage>
</organism>
<evidence type="ECO:0000313" key="1">
    <source>
        <dbReference type="EMBL" id="CAF4208202.1"/>
    </source>
</evidence>
<dbReference type="Proteomes" id="UP000663868">
    <property type="component" value="Unassembled WGS sequence"/>
</dbReference>
<evidence type="ECO:0000313" key="2">
    <source>
        <dbReference type="Proteomes" id="UP000663868"/>
    </source>
</evidence>